<reference evidence="2" key="1">
    <citation type="journal article" date="2017" name="BMC Genomics">
        <title>Gapless genome assembly of Colletotrichum higginsianum reveals chromosome structure and association of transposable elements with secondary metabolite gene clusters.</title>
        <authorList>
            <person name="Dallery J.-F."/>
            <person name="Lapalu N."/>
            <person name="Zampounis A."/>
            <person name="Pigne S."/>
            <person name="Luyten I."/>
            <person name="Amselem J."/>
            <person name="Wittenberg A.H.J."/>
            <person name="Zhou S."/>
            <person name="de Queiroz M.V."/>
            <person name="Robin G.P."/>
            <person name="Auger A."/>
            <person name="Hainaut M."/>
            <person name="Henrissat B."/>
            <person name="Kim K.-T."/>
            <person name="Lee Y.-H."/>
            <person name="Lespinet O."/>
            <person name="Schwartz D.C."/>
            <person name="Thon M.R."/>
            <person name="O'Connell R.J."/>
        </authorList>
    </citation>
    <scope>NUCLEOTIDE SEQUENCE [LARGE SCALE GENOMIC DNA]</scope>
    <source>
        <strain evidence="2">IMI 349063</strain>
    </source>
</reference>
<dbReference type="GeneID" id="28862067"/>
<comment type="caution">
    <text evidence="1">The sequence shown here is derived from an EMBL/GenBank/DDBJ whole genome shotgun (WGS) entry which is preliminary data.</text>
</comment>
<protein>
    <submittedName>
        <fullName evidence="1">Uncharacterized protein</fullName>
    </submittedName>
</protein>
<accession>A0A1B7YQD4</accession>
<dbReference type="AlphaFoldDB" id="A0A1B7YQD4"/>
<proteinExistence type="predicted"/>
<sequence length="65" mass="7395">MGEILLEANRWLESLHAIQSDRHGMNHPARPRPVDPSIATSLPIRRSTGDWATVLVPRLGFFRHN</sequence>
<keyword evidence="2" id="KW-1185">Reference proteome</keyword>
<gene>
    <name evidence="1" type="ORF">CH63R_02985</name>
</gene>
<dbReference type="KEGG" id="chig:CH63R_02985"/>
<dbReference type="RefSeq" id="XP_018162776.1">
    <property type="nucleotide sequence ID" value="XM_018297960.1"/>
</dbReference>
<dbReference type="EMBL" id="LTAN01000002">
    <property type="protein sequence ID" value="OBR14259.1"/>
    <property type="molecule type" value="Genomic_DNA"/>
</dbReference>
<evidence type="ECO:0000313" key="2">
    <source>
        <dbReference type="Proteomes" id="UP000092177"/>
    </source>
</evidence>
<evidence type="ECO:0000313" key="1">
    <source>
        <dbReference type="EMBL" id="OBR14259.1"/>
    </source>
</evidence>
<dbReference type="Proteomes" id="UP000092177">
    <property type="component" value="Chromosome 2"/>
</dbReference>
<organism evidence="1 2">
    <name type="scientific">Colletotrichum higginsianum (strain IMI 349063)</name>
    <name type="common">Crucifer anthracnose fungus</name>
    <dbReference type="NCBI Taxonomy" id="759273"/>
    <lineage>
        <taxon>Eukaryota</taxon>
        <taxon>Fungi</taxon>
        <taxon>Dikarya</taxon>
        <taxon>Ascomycota</taxon>
        <taxon>Pezizomycotina</taxon>
        <taxon>Sordariomycetes</taxon>
        <taxon>Hypocreomycetidae</taxon>
        <taxon>Glomerellales</taxon>
        <taxon>Glomerellaceae</taxon>
        <taxon>Colletotrichum</taxon>
        <taxon>Colletotrichum destructivum species complex</taxon>
    </lineage>
</organism>
<dbReference type="VEuPathDB" id="FungiDB:CH63R_02985"/>
<name>A0A1B7YQD4_COLHI</name>